<evidence type="ECO:0000256" key="9">
    <source>
        <dbReference type="HAMAP-Rule" id="MF_00210"/>
    </source>
</evidence>
<feature type="binding site" evidence="9">
    <location>
        <position position="166"/>
    </location>
    <ligand>
        <name>3-phosphoshikimate</name>
        <dbReference type="ChEBI" id="CHEBI:145989"/>
    </ligand>
</feature>
<evidence type="ECO:0000313" key="12">
    <source>
        <dbReference type="Proteomes" id="UP000253307"/>
    </source>
</evidence>
<feature type="binding site" evidence="9">
    <location>
        <position position="21"/>
    </location>
    <ligand>
        <name>phosphoenolpyruvate</name>
        <dbReference type="ChEBI" id="CHEBI:58702"/>
    </ligand>
</feature>
<feature type="binding site" evidence="9">
    <location>
        <position position="168"/>
    </location>
    <ligand>
        <name>phosphoenolpyruvate</name>
        <dbReference type="ChEBI" id="CHEBI:58702"/>
    </ligand>
</feature>
<dbReference type="InterPro" id="IPR036968">
    <property type="entry name" value="Enolpyruvate_Tfrase_sf"/>
</dbReference>
<feature type="domain" description="Enolpyruvate transferase" evidence="10">
    <location>
        <begin position="7"/>
        <end position="428"/>
    </location>
</feature>
<dbReference type="EMBL" id="QOPE01000015">
    <property type="protein sequence ID" value="RCL41116.1"/>
    <property type="molecule type" value="Genomic_DNA"/>
</dbReference>
<dbReference type="InterPro" id="IPR001986">
    <property type="entry name" value="Enolpyruvate_Tfrase_dom"/>
</dbReference>
<dbReference type="NCBIfam" id="TIGR01356">
    <property type="entry name" value="aroA"/>
    <property type="match status" value="1"/>
</dbReference>
<keyword evidence="5 9" id="KW-0028">Amino-acid biosynthesis</keyword>
<dbReference type="PIRSF" id="PIRSF000505">
    <property type="entry name" value="EPSPS"/>
    <property type="match status" value="1"/>
</dbReference>
<dbReference type="PANTHER" id="PTHR21090:SF5">
    <property type="entry name" value="PENTAFUNCTIONAL AROM POLYPEPTIDE"/>
    <property type="match status" value="1"/>
</dbReference>
<dbReference type="GO" id="GO:0009423">
    <property type="term" value="P:chorismate biosynthetic process"/>
    <property type="evidence" value="ECO:0007669"/>
    <property type="project" value="UniProtKB-UniRule"/>
</dbReference>
<feature type="binding site" evidence="9">
    <location>
        <position position="22"/>
    </location>
    <ligand>
        <name>3-phosphoshikimate</name>
        <dbReference type="ChEBI" id="CHEBI:145989"/>
    </ligand>
</feature>
<dbReference type="SUPFAM" id="SSF55205">
    <property type="entry name" value="EPT/RTPC-like"/>
    <property type="match status" value="1"/>
</dbReference>
<organism evidence="11 12">
    <name type="scientific">SAR86 cluster bacterium</name>
    <dbReference type="NCBI Taxonomy" id="2030880"/>
    <lineage>
        <taxon>Bacteria</taxon>
        <taxon>Pseudomonadati</taxon>
        <taxon>Pseudomonadota</taxon>
        <taxon>Gammaproteobacteria</taxon>
        <taxon>SAR86 cluster</taxon>
    </lineage>
</organism>
<name>A0A368BWM1_9GAMM</name>
<keyword evidence="4 9" id="KW-0963">Cytoplasm</keyword>
<dbReference type="CDD" id="cd01556">
    <property type="entry name" value="EPSP_synthase"/>
    <property type="match status" value="1"/>
</dbReference>
<evidence type="ECO:0000256" key="1">
    <source>
        <dbReference type="ARBA" id="ARBA00002174"/>
    </source>
</evidence>
<dbReference type="AlphaFoldDB" id="A0A368BWM1"/>
<feature type="binding site" evidence="9">
    <location>
        <position position="122"/>
    </location>
    <ligand>
        <name>phosphoenolpyruvate</name>
        <dbReference type="ChEBI" id="CHEBI:58702"/>
    </ligand>
</feature>
<evidence type="ECO:0000256" key="4">
    <source>
        <dbReference type="ARBA" id="ARBA00022490"/>
    </source>
</evidence>
<dbReference type="InterPro" id="IPR013792">
    <property type="entry name" value="RNA3'P_cycl/enolpyr_Trfase_a/b"/>
</dbReference>
<proteinExistence type="inferred from homology"/>
<feature type="binding site" evidence="9">
    <location>
        <position position="393"/>
    </location>
    <ligand>
        <name>phosphoenolpyruvate</name>
        <dbReference type="ChEBI" id="CHEBI:58702"/>
    </ligand>
</feature>
<comment type="catalytic activity">
    <reaction evidence="8">
        <text>3-phosphoshikimate + phosphoenolpyruvate = 5-O-(1-carboxyvinyl)-3-phosphoshikimate + phosphate</text>
        <dbReference type="Rhea" id="RHEA:21256"/>
        <dbReference type="ChEBI" id="CHEBI:43474"/>
        <dbReference type="ChEBI" id="CHEBI:57701"/>
        <dbReference type="ChEBI" id="CHEBI:58702"/>
        <dbReference type="ChEBI" id="CHEBI:145989"/>
        <dbReference type="EC" id="2.5.1.19"/>
    </reaction>
    <physiologicalReaction direction="left-to-right" evidence="8">
        <dbReference type="Rhea" id="RHEA:21257"/>
    </physiologicalReaction>
</comment>
<feature type="binding site" evidence="9">
    <location>
        <position position="26"/>
    </location>
    <ligand>
        <name>3-phosphoshikimate</name>
        <dbReference type="ChEBI" id="CHEBI:145989"/>
    </ligand>
</feature>
<comment type="function">
    <text evidence="1 9">Catalyzes the transfer of the enolpyruvyl moiety of phosphoenolpyruvate (PEP) to the 5-hydroxyl of shikimate-3-phosphate (S3P) to produce enolpyruvyl shikimate-3-phosphate and inorganic phosphate.</text>
</comment>
<evidence type="ECO:0000256" key="5">
    <source>
        <dbReference type="ARBA" id="ARBA00022605"/>
    </source>
</evidence>
<dbReference type="FunFam" id="3.65.10.10:FF:000006">
    <property type="entry name" value="3-phosphoshikimate 1-carboxyvinyltransferase"/>
    <property type="match status" value="1"/>
</dbReference>
<comment type="pathway">
    <text evidence="2 9">Metabolic intermediate biosynthesis; chorismate biosynthesis; chorismate from D-erythrose 4-phosphate and phosphoenolpyruvate: step 6/7.</text>
</comment>
<protein>
    <recommendedName>
        <fullName evidence="9">3-phosphoshikimate 1-carboxyvinyltransferase</fullName>
        <ecNumber evidence="9">2.5.1.19</ecNumber>
    </recommendedName>
    <alternativeName>
        <fullName evidence="9">5-enolpyruvylshikimate-3-phosphate synthase</fullName>
        <shortName evidence="9">EPSP synthase</shortName>
        <shortName evidence="9">EPSPS</shortName>
    </alternativeName>
</protein>
<gene>
    <name evidence="9 11" type="primary">aroA</name>
    <name evidence="11" type="ORF">DBW96_02465</name>
</gene>
<feature type="binding site" evidence="9">
    <location>
        <position position="94"/>
    </location>
    <ligand>
        <name>phosphoenolpyruvate</name>
        <dbReference type="ChEBI" id="CHEBI:58702"/>
    </ligand>
</feature>
<dbReference type="InterPro" id="IPR006264">
    <property type="entry name" value="EPSP_synthase"/>
</dbReference>
<dbReference type="HAMAP" id="MF_00210">
    <property type="entry name" value="EPSP_synth"/>
    <property type="match status" value="1"/>
</dbReference>
<feature type="binding site" evidence="9">
    <location>
        <position position="345"/>
    </location>
    <ligand>
        <name>3-phosphoshikimate</name>
        <dbReference type="ChEBI" id="CHEBI:145989"/>
    </ligand>
</feature>
<evidence type="ECO:0000256" key="6">
    <source>
        <dbReference type="ARBA" id="ARBA00022679"/>
    </source>
</evidence>
<dbReference type="Pfam" id="PF00275">
    <property type="entry name" value="EPSP_synthase"/>
    <property type="match status" value="1"/>
</dbReference>
<dbReference type="GO" id="GO:0005737">
    <property type="term" value="C:cytoplasm"/>
    <property type="evidence" value="ECO:0007669"/>
    <property type="project" value="UniProtKB-SubCell"/>
</dbReference>
<evidence type="ECO:0000256" key="7">
    <source>
        <dbReference type="ARBA" id="ARBA00023141"/>
    </source>
</evidence>
<evidence type="ECO:0000256" key="2">
    <source>
        <dbReference type="ARBA" id="ARBA00004811"/>
    </source>
</evidence>
<feature type="binding site" evidence="9">
    <location>
        <position position="168"/>
    </location>
    <ligand>
        <name>3-phosphoshikimate</name>
        <dbReference type="ChEBI" id="CHEBI:145989"/>
    </ligand>
</feature>
<feature type="binding site" evidence="9">
    <location>
        <position position="349"/>
    </location>
    <ligand>
        <name>phosphoenolpyruvate</name>
        <dbReference type="ChEBI" id="CHEBI:58702"/>
    </ligand>
</feature>
<dbReference type="EC" id="2.5.1.19" evidence="9"/>
<dbReference type="GO" id="GO:0008652">
    <property type="term" value="P:amino acid biosynthetic process"/>
    <property type="evidence" value="ECO:0007669"/>
    <property type="project" value="UniProtKB-KW"/>
</dbReference>
<dbReference type="Proteomes" id="UP000253307">
    <property type="component" value="Unassembled WGS sequence"/>
</dbReference>
<accession>A0A368BWM1</accession>
<dbReference type="UniPathway" id="UPA00053">
    <property type="reaction ID" value="UER00089"/>
</dbReference>
<evidence type="ECO:0000313" key="11">
    <source>
        <dbReference type="EMBL" id="RCL41116.1"/>
    </source>
</evidence>
<dbReference type="PROSITE" id="PS00104">
    <property type="entry name" value="EPSP_SYNTHASE_1"/>
    <property type="match status" value="1"/>
</dbReference>
<comment type="subunit">
    <text evidence="9">Monomer.</text>
</comment>
<dbReference type="GO" id="GO:0003866">
    <property type="term" value="F:3-phosphoshikimate 1-carboxyvinyltransferase activity"/>
    <property type="evidence" value="ECO:0007669"/>
    <property type="project" value="UniProtKB-UniRule"/>
</dbReference>
<comment type="subcellular location">
    <subcellularLocation>
        <location evidence="9">Cytoplasm</location>
    </subcellularLocation>
</comment>
<reference evidence="11 12" key="1">
    <citation type="journal article" date="2018" name="Microbiome">
        <title>Fine metagenomic profile of the Mediterranean stratified and mixed water columns revealed by assembly and recruitment.</title>
        <authorList>
            <person name="Haro-Moreno J.M."/>
            <person name="Lopez-Perez M."/>
            <person name="De La Torre J.R."/>
            <person name="Picazo A."/>
            <person name="Camacho A."/>
            <person name="Rodriguez-Valera F."/>
        </authorList>
    </citation>
    <scope>NUCLEOTIDE SEQUENCE [LARGE SCALE GENOMIC DNA]</scope>
    <source>
        <strain evidence="11">MED-G82</strain>
    </source>
</reference>
<comment type="similarity">
    <text evidence="3 9">Belongs to the EPSP synthase family.</text>
</comment>
<evidence type="ECO:0000259" key="10">
    <source>
        <dbReference type="Pfam" id="PF00275"/>
    </source>
</evidence>
<feature type="binding site" evidence="9">
    <location>
        <position position="21"/>
    </location>
    <ligand>
        <name>3-phosphoshikimate</name>
        <dbReference type="ChEBI" id="CHEBI:145989"/>
    </ligand>
</feature>
<sequence>MRLIAEPCNKVSGEVLCPGDKSISQRIVMLGSLLDHDLRVENFLSAADPISTMSALERVGFKYQYLHDLDIVNILNSKKRVTDPDSTLNLGNSGTGLRLMLGFLGGLNIKADYIGDNSLSARPMARVLDPLSQMGIKYDSNAGKLPINYINSTPIKSFSYKLPVASAQVKSSILLAGLCSGAEIEIIESTATRDHTERMLEFLGAKIEVDNSGDGRKIKLSGQLDSEVTYYDVPGDFSSAAFLIISALITKDSDLLIKNVGINKTRSGLLDVLLEMGADIKLTNQQNIMNEPRADIRVKSSELHGINIGGSIIANLIDEIPILCVAASFASGQTKIEGAEELRVKESDRLNAVARGLERLEINFLELDDGIIIDGGNNVNVKNININSYHDHRIAMSFLIASLRSTEAITVDDCSNIETSFPSFMHVMNQIGLNIHEA</sequence>
<dbReference type="Gene3D" id="3.65.10.10">
    <property type="entry name" value="Enolpyruvate transferase domain"/>
    <property type="match status" value="2"/>
</dbReference>
<feature type="binding site" evidence="9">
    <location>
        <position position="318"/>
    </location>
    <ligand>
        <name>3-phosphoshikimate</name>
        <dbReference type="ChEBI" id="CHEBI:145989"/>
    </ligand>
</feature>
<comment type="caution">
    <text evidence="9">Lacks conserved residue(s) required for the propagation of feature annotation.</text>
</comment>
<evidence type="ECO:0000256" key="3">
    <source>
        <dbReference type="ARBA" id="ARBA00009948"/>
    </source>
</evidence>
<evidence type="ECO:0000256" key="8">
    <source>
        <dbReference type="ARBA" id="ARBA00044633"/>
    </source>
</evidence>
<keyword evidence="7 9" id="KW-0057">Aromatic amino acid biosynthesis</keyword>
<keyword evidence="6 9" id="KW-0808">Transferase</keyword>
<dbReference type="FunFam" id="3.65.10.10:FF:000005">
    <property type="entry name" value="3-phosphoshikimate 1-carboxyvinyltransferase"/>
    <property type="match status" value="1"/>
</dbReference>
<dbReference type="GO" id="GO:0009073">
    <property type="term" value="P:aromatic amino acid family biosynthetic process"/>
    <property type="evidence" value="ECO:0007669"/>
    <property type="project" value="UniProtKB-KW"/>
</dbReference>
<dbReference type="InterPro" id="IPR023193">
    <property type="entry name" value="EPSP_synthase_CS"/>
</dbReference>
<feature type="active site" description="Proton acceptor" evidence="9">
    <location>
        <position position="318"/>
    </location>
</feature>
<comment type="caution">
    <text evidence="11">The sequence shown here is derived from an EMBL/GenBank/DDBJ whole genome shotgun (WGS) entry which is preliminary data.</text>
</comment>
<dbReference type="PANTHER" id="PTHR21090">
    <property type="entry name" value="AROM/DEHYDROQUINATE SYNTHASE"/>
    <property type="match status" value="1"/>
</dbReference>